<keyword evidence="3" id="KW-1185">Reference proteome</keyword>
<dbReference type="InterPro" id="IPR036866">
    <property type="entry name" value="RibonucZ/Hydroxyglut_hydro"/>
</dbReference>
<dbReference type="PANTHER" id="PTHR43546">
    <property type="entry name" value="UPF0173 METAL-DEPENDENT HYDROLASE MJ1163-RELATED"/>
    <property type="match status" value="1"/>
</dbReference>
<evidence type="ECO:0000256" key="1">
    <source>
        <dbReference type="SAM" id="Phobius"/>
    </source>
</evidence>
<accession>A0A5C6CQ73</accession>
<feature type="transmembrane region" description="Helical" evidence="1">
    <location>
        <begin position="46"/>
        <end position="65"/>
    </location>
</feature>
<keyword evidence="1" id="KW-0812">Transmembrane</keyword>
<keyword evidence="1" id="KW-1133">Transmembrane helix</keyword>
<evidence type="ECO:0000313" key="3">
    <source>
        <dbReference type="Proteomes" id="UP000318437"/>
    </source>
</evidence>
<dbReference type="Pfam" id="PF13483">
    <property type="entry name" value="Lactamase_B_3"/>
    <property type="match status" value="1"/>
</dbReference>
<organism evidence="2 3">
    <name type="scientific">Bythopirellula polymerisocia</name>
    <dbReference type="NCBI Taxonomy" id="2528003"/>
    <lineage>
        <taxon>Bacteria</taxon>
        <taxon>Pseudomonadati</taxon>
        <taxon>Planctomycetota</taxon>
        <taxon>Planctomycetia</taxon>
        <taxon>Pirellulales</taxon>
        <taxon>Lacipirellulaceae</taxon>
        <taxon>Bythopirellula</taxon>
    </lineage>
</organism>
<dbReference type="SUPFAM" id="SSF56281">
    <property type="entry name" value="Metallo-hydrolase/oxidoreductase"/>
    <property type="match status" value="1"/>
</dbReference>
<dbReference type="PANTHER" id="PTHR43546:SF8">
    <property type="entry name" value="METALLO-BETA-LACTAMASE DOMAIN-CONTAINING PROTEIN"/>
    <property type="match status" value="1"/>
</dbReference>
<name>A0A5C6CQ73_9BACT</name>
<reference evidence="2 3" key="1">
    <citation type="submission" date="2019-02" db="EMBL/GenBank/DDBJ databases">
        <title>Deep-cultivation of Planctomycetes and their phenomic and genomic characterization uncovers novel biology.</title>
        <authorList>
            <person name="Wiegand S."/>
            <person name="Jogler M."/>
            <person name="Boedeker C."/>
            <person name="Pinto D."/>
            <person name="Vollmers J."/>
            <person name="Rivas-Marin E."/>
            <person name="Kohn T."/>
            <person name="Peeters S.H."/>
            <person name="Heuer A."/>
            <person name="Rast P."/>
            <person name="Oberbeckmann S."/>
            <person name="Bunk B."/>
            <person name="Jeske O."/>
            <person name="Meyerdierks A."/>
            <person name="Storesund J.E."/>
            <person name="Kallscheuer N."/>
            <person name="Luecker S."/>
            <person name="Lage O.M."/>
            <person name="Pohl T."/>
            <person name="Merkel B.J."/>
            <person name="Hornburger P."/>
            <person name="Mueller R.-W."/>
            <person name="Bruemmer F."/>
            <person name="Labrenz M."/>
            <person name="Spormann A.M."/>
            <person name="Op Den Camp H."/>
            <person name="Overmann J."/>
            <person name="Amann R."/>
            <person name="Jetten M.S.M."/>
            <person name="Mascher T."/>
            <person name="Medema M.H."/>
            <person name="Devos D.P."/>
            <person name="Kaster A.-K."/>
            <person name="Ovreas L."/>
            <person name="Rohde M."/>
            <person name="Galperin M.Y."/>
            <person name="Jogler C."/>
        </authorList>
    </citation>
    <scope>NUCLEOTIDE SEQUENCE [LARGE SCALE GENOMIC DNA]</scope>
    <source>
        <strain evidence="2 3">Pla144</strain>
    </source>
</reference>
<gene>
    <name evidence="2" type="ORF">Pla144_28530</name>
</gene>
<comment type="caution">
    <text evidence="2">The sequence shown here is derived from an EMBL/GenBank/DDBJ whole genome shotgun (WGS) entry which is preliminary data.</text>
</comment>
<dbReference type="OrthoDB" id="268753at2"/>
<dbReference type="Proteomes" id="UP000318437">
    <property type="component" value="Unassembled WGS sequence"/>
</dbReference>
<dbReference type="Gene3D" id="3.60.15.10">
    <property type="entry name" value="Ribonuclease Z/Hydroxyacylglutathione hydrolase-like"/>
    <property type="match status" value="1"/>
</dbReference>
<keyword evidence="1" id="KW-0472">Membrane</keyword>
<dbReference type="EMBL" id="SJPS01000004">
    <property type="protein sequence ID" value="TWU25644.1"/>
    <property type="molecule type" value="Genomic_DNA"/>
</dbReference>
<evidence type="ECO:0000313" key="2">
    <source>
        <dbReference type="EMBL" id="TWU25644.1"/>
    </source>
</evidence>
<sequence length="343" mass="37874">MRRVIYRRCCLNFDFLKHTSQDPEKAQVMKIPPLFHFELKALSARLTLLSAMASLLVVLVAPVHADMQVTFMGNNGVLLSAGGKKVLVDALQLHNNSFWTRLSSPDLQDLVRGIAPFDNIAYALATHNHPDHYARGAVGTFLANNPDAKFLGPPQVLSSLGPHSQALNIAPAFQTESIQFGEPGIEIEVFHMEHFDQFGNDFSGVQDFTYLITMGGLSLLHLGDVDYINENFENFDFPSRQIDAVVLPTFNTLLTEANKQVILNQINPRHIIAAHLRAGSLPQEEANVRALYPYATIFTQALDSITLKPVPEPNTLILCAAASFLLASGKRGRHIFASATHPR</sequence>
<proteinExistence type="predicted"/>
<protein>
    <submittedName>
        <fullName evidence="2">Beta-lactamase superfamily domain protein</fullName>
    </submittedName>
</protein>
<dbReference type="AlphaFoldDB" id="A0A5C6CQ73"/>
<dbReference type="InterPro" id="IPR050114">
    <property type="entry name" value="UPF0173_UPF0282_UlaG_hydrolase"/>
</dbReference>